<comment type="caution">
    <text evidence="1">The sequence shown here is derived from an EMBL/GenBank/DDBJ whole genome shotgun (WGS) entry which is preliminary data.</text>
</comment>
<gene>
    <name evidence="1" type="ORF">L6452_03709</name>
</gene>
<evidence type="ECO:0000313" key="2">
    <source>
        <dbReference type="Proteomes" id="UP001055879"/>
    </source>
</evidence>
<evidence type="ECO:0000313" key="1">
    <source>
        <dbReference type="EMBL" id="KAI3772523.1"/>
    </source>
</evidence>
<reference evidence="2" key="1">
    <citation type="journal article" date="2022" name="Mol. Ecol. Resour.">
        <title>The genomes of chicory, endive, great burdock and yacon provide insights into Asteraceae palaeo-polyploidization history and plant inulin production.</title>
        <authorList>
            <person name="Fan W."/>
            <person name="Wang S."/>
            <person name="Wang H."/>
            <person name="Wang A."/>
            <person name="Jiang F."/>
            <person name="Liu H."/>
            <person name="Zhao H."/>
            <person name="Xu D."/>
            <person name="Zhang Y."/>
        </authorList>
    </citation>
    <scope>NUCLEOTIDE SEQUENCE [LARGE SCALE GENOMIC DNA]</scope>
    <source>
        <strain evidence="2">cv. Niubang</strain>
    </source>
</reference>
<dbReference type="Proteomes" id="UP001055879">
    <property type="component" value="Linkage Group LG01"/>
</dbReference>
<reference evidence="1 2" key="2">
    <citation type="journal article" date="2022" name="Mol. Ecol. Resour.">
        <title>The genomes of chicory, endive, great burdock and yacon provide insights into Asteraceae paleo-polyploidization history and plant inulin production.</title>
        <authorList>
            <person name="Fan W."/>
            <person name="Wang S."/>
            <person name="Wang H."/>
            <person name="Wang A."/>
            <person name="Jiang F."/>
            <person name="Liu H."/>
            <person name="Zhao H."/>
            <person name="Xu D."/>
            <person name="Zhang Y."/>
        </authorList>
    </citation>
    <scope>NUCLEOTIDE SEQUENCE [LARGE SCALE GENOMIC DNA]</scope>
    <source>
        <strain evidence="2">cv. Niubang</strain>
    </source>
</reference>
<dbReference type="EMBL" id="CM042047">
    <property type="protein sequence ID" value="KAI3772523.1"/>
    <property type="molecule type" value="Genomic_DNA"/>
</dbReference>
<accession>A0ACB9FMD3</accession>
<proteinExistence type="predicted"/>
<protein>
    <submittedName>
        <fullName evidence="1">Uncharacterized protein</fullName>
    </submittedName>
</protein>
<organism evidence="1 2">
    <name type="scientific">Arctium lappa</name>
    <name type="common">Greater burdock</name>
    <name type="synonym">Lappa major</name>
    <dbReference type="NCBI Taxonomy" id="4217"/>
    <lineage>
        <taxon>Eukaryota</taxon>
        <taxon>Viridiplantae</taxon>
        <taxon>Streptophyta</taxon>
        <taxon>Embryophyta</taxon>
        <taxon>Tracheophyta</taxon>
        <taxon>Spermatophyta</taxon>
        <taxon>Magnoliopsida</taxon>
        <taxon>eudicotyledons</taxon>
        <taxon>Gunneridae</taxon>
        <taxon>Pentapetalae</taxon>
        <taxon>asterids</taxon>
        <taxon>campanulids</taxon>
        <taxon>Asterales</taxon>
        <taxon>Asteraceae</taxon>
        <taxon>Carduoideae</taxon>
        <taxon>Cardueae</taxon>
        <taxon>Arctiinae</taxon>
        <taxon>Arctium</taxon>
    </lineage>
</organism>
<keyword evidence="2" id="KW-1185">Reference proteome</keyword>
<name>A0ACB9FMD3_ARCLA</name>
<sequence length="187" mass="20452">MEERKESKPVRWVGTSFHSKSFCEVVKEKKLITIVNKEAGGSRNRAERRCVEESFCEGGNIDGKTGGGEFERKREEYISKEGAIAGKSVSVVAESPVANGAIKETSLEVLTNVREPHVGGEEATNPFSILERGSHVGNVLDLHQESWGVGEGQRDFSISLEEFGKKLGVSWEAVNEWGSQAKGGNKQ</sequence>